<name>A0A2V5HI39_ASPV1</name>
<sequence>MMWVCPGVKLCWITDASARDDWLVTQRFLRWGILGVLYGVQYLLLGTIQAEIGAGG</sequence>
<accession>A0A2V5HI39</accession>
<evidence type="ECO:0000313" key="3">
    <source>
        <dbReference type="Proteomes" id="UP000249829"/>
    </source>
</evidence>
<keyword evidence="1" id="KW-1133">Transmembrane helix</keyword>
<keyword evidence="3" id="KW-1185">Reference proteome</keyword>
<organism evidence="2 3">
    <name type="scientific">Aspergillus violaceofuscus (strain CBS 115571)</name>
    <dbReference type="NCBI Taxonomy" id="1450538"/>
    <lineage>
        <taxon>Eukaryota</taxon>
        <taxon>Fungi</taxon>
        <taxon>Dikarya</taxon>
        <taxon>Ascomycota</taxon>
        <taxon>Pezizomycotina</taxon>
        <taxon>Eurotiomycetes</taxon>
        <taxon>Eurotiomycetidae</taxon>
        <taxon>Eurotiales</taxon>
        <taxon>Aspergillaceae</taxon>
        <taxon>Aspergillus</taxon>
    </lineage>
</organism>
<keyword evidence="1" id="KW-0812">Transmembrane</keyword>
<evidence type="ECO:0000313" key="2">
    <source>
        <dbReference type="EMBL" id="PYI23481.1"/>
    </source>
</evidence>
<proteinExistence type="predicted"/>
<gene>
    <name evidence="2" type="ORF">BO99DRAFT_399006</name>
</gene>
<feature type="transmembrane region" description="Helical" evidence="1">
    <location>
        <begin position="28"/>
        <end position="45"/>
    </location>
</feature>
<dbReference type="Proteomes" id="UP000249829">
    <property type="component" value="Unassembled WGS sequence"/>
</dbReference>
<keyword evidence="1" id="KW-0472">Membrane</keyword>
<dbReference type="AlphaFoldDB" id="A0A2V5HI39"/>
<reference evidence="2 3" key="1">
    <citation type="submission" date="2018-02" db="EMBL/GenBank/DDBJ databases">
        <title>The genomes of Aspergillus section Nigri reveals drivers in fungal speciation.</title>
        <authorList>
            <consortium name="DOE Joint Genome Institute"/>
            <person name="Vesth T.C."/>
            <person name="Nybo J."/>
            <person name="Theobald S."/>
            <person name="Brandl J."/>
            <person name="Frisvad J.C."/>
            <person name="Nielsen K.F."/>
            <person name="Lyhne E.K."/>
            <person name="Kogle M.E."/>
            <person name="Kuo A."/>
            <person name="Riley R."/>
            <person name="Clum A."/>
            <person name="Nolan M."/>
            <person name="Lipzen A."/>
            <person name="Salamov A."/>
            <person name="Henrissat B."/>
            <person name="Wiebenga A."/>
            <person name="De vries R.P."/>
            <person name="Grigoriev I.V."/>
            <person name="Mortensen U.H."/>
            <person name="Andersen M.R."/>
            <person name="Baker S.E."/>
        </authorList>
    </citation>
    <scope>NUCLEOTIDE SEQUENCE [LARGE SCALE GENOMIC DNA]</scope>
    <source>
        <strain evidence="2 3">CBS 115571</strain>
    </source>
</reference>
<evidence type="ECO:0000256" key="1">
    <source>
        <dbReference type="SAM" id="Phobius"/>
    </source>
</evidence>
<dbReference type="EMBL" id="KZ825105">
    <property type="protein sequence ID" value="PYI23481.1"/>
    <property type="molecule type" value="Genomic_DNA"/>
</dbReference>
<protein>
    <submittedName>
        <fullName evidence="2">Uncharacterized protein</fullName>
    </submittedName>
</protein>